<dbReference type="AlphaFoldDB" id="A0A0B1NYU3"/>
<dbReference type="EMBL" id="JNVN01002760">
    <property type="protein sequence ID" value="KHJ31577.1"/>
    <property type="molecule type" value="Genomic_DNA"/>
</dbReference>
<dbReference type="STRING" id="52586.A0A0B1NYU3"/>
<name>A0A0B1NYU3_UNCNE</name>
<organism evidence="1 2">
    <name type="scientific">Uncinula necator</name>
    <name type="common">Grape powdery mildew</name>
    <dbReference type="NCBI Taxonomy" id="52586"/>
    <lineage>
        <taxon>Eukaryota</taxon>
        <taxon>Fungi</taxon>
        <taxon>Dikarya</taxon>
        <taxon>Ascomycota</taxon>
        <taxon>Pezizomycotina</taxon>
        <taxon>Leotiomycetes</taxon>
        <taxon>Erysiphales</taxon>
        <taxon>Erysiphaceae</taxon>
        <taxon>Erysiphe</taxon>
    </lineage>
</organism>
<dbReference type="GO" id="GO:0000070">
    <property type="term" value="P:mitotic sister chromatid segregation"/>
    <property type="evidence" value="ECO:0007669"/>
    <property type="project" value="InterPro"/>
</dbReference>
<evidence type="ECO:0000313" key="2">
    <source>
        <dbReference type="Proteomes" id="UP000030854"/>
    </source>
</evidence>
<proteinExistence type="predicted"/>
<protein>
    <submittedName>
        <fullName evidence="1">Putative kinetochore protein</fullName>
    </submittedName>
</protein>
<accession>A0A0B1NYU3</accession>
<keyword evidence="2" id="KW-1185">Reference proteome</keyword>
<dbReference type="PANTHER" id="PTHR31749:SF3">
    <property type="entry name" value="KINETOCHORE-ASSOCIATED PROTEIN NSL1 HOMOLOG"/>
    <property type="match status" value="1"/>
</dbReference>
<sequence length="229" mass="26148">MNEFQRKIELQSSDDLQFLVSNIRRAARSKIDEDLPPLEKEDAIRKHVEREVSQYIKDVVKNISKNISINGLEPSESKVDAILDLKLDAMTTATTTASEIEEYEPFNTHLFQQAQKLAQEEEDLIEEIAMLRRTMPAKIVKSVKTEFKEGLEADEATLTTALKEYVECSVDVTPTILNITALESQETMEKDWNKSVQVLGSLMRLIPEMVAKKVRTEEVEKYLCPNKIS</sequence>
<dbReference type="OMA" id="EVQRNWE"/>
<dbReference type="HOGENOM" id="CLU_070604_1_0_1"/>
<dbReference type="Proteomes" id="UP000030854">
    <property type="component" value="Unassembled WGS sequence"/>
</dbReference>
<gene>
    <name evidence="1" type="ORF">EV44_g2632</name>
</gene>
<evidence type="ECO:0000313" key="1">
    <source>
        <dbReference type="EMBL" id="KHJ31577.1"/>
    </source>
</evidence>
<dbReference type="PANTHER" id="PTHR31749">
    <property type="entry name" value="KINETOCHORE-ASSOCIATED PROTEIN NSL1 HOMOLOG"/>
    <property type="match status" value="1"/>
</dbReference>
<dbReference type="GO" id="GO:0000444">
    <property type="term" value="C:MIS12/MIND type complex"/>
    <property type="evidence" value="ECO:0007669"/>
    <property type="project" value="TreeGrafter"/>
</dbReference>
<dbReference type="InterPro" id="IPR013950">
    <property type="entry name" value="Mis14/Nsl1"/>
</dbReference>
<reference evidence="1 2" key="1">
    <citation type="journal article" date="2014" name="BMC Genomics">
        <title>Adaptive genomic structural variation in the grape powdery mildew pathogen, Erysiphe necator.</title>
        <authorList>
            <person name="Jones L."/>
            <person name="Riaz S."/>
            <person name="Morales-Cruz A."/>
            <person name="Amrine K.C."/>
            <person name="McGuire B."/>
            <person name="Gubler W.D."/>
            <person name="Walker M.A."/>
            <person name="Cantu D."/>
        </authorList>
    </citation>
    <scope>NUCLEOTIDE SEQUENCE [LARGE SCALE GENOMIC DNA]</scope>
    <source>
        <strain evidence="2">c</strain>
    </source>
</reference>
<comment type="caution">
    <text evidence="1">The sequence shown here is derived from an EMBL/GenBank/DDBJ whole genome shotgun (WGS) entry which is preliminary data.</text>
</comment>
<dbReference type="Pfam" id="PF08641">
    <property type="entry name" value="Mis14"/>
    <property type="match status" value="1"/>
</dbReference>